<dbReference type="InterPro" id="IPR038213">
    <property type="entry name" value="IFI6/IFI27-like_sf"/>
</dbReference>
<protein>
    <submittedName>
        <fullName evidence="7">Uncharacterized protein</fullName>
    </submittedName>
</protein>
<sequence length="103" mass="10330">MNQPKVVCLAAVAAVGSVIAFPFIGIPLLSAFGFTSAGIAAGSIAAWVQSVFYGGATTGVFSVLQSIGAQAAFPLVYNFVAGVFGAGVFLVGVIATACCRPRR</sequence>
<evidence type="ECO:0000256" key="2">
    <source>
        <dbReference type="ARBA" id="ARBA00007262"/>
    </source>
</evidence>
<dbReference type="Proteomes" id="UP000559027">
    <property type="component" value="Unassembled WGS sequence"/>
</dbReference>
<keyword evidence="3 6" id="KW-0812">Transmembrane</keyword>
<dbReference type="GO" id="GO:0016020">
    <property type="term" value="C:membrane"/>
    <property type="evidence" value="ECO:0007669"/>
    <property type="project" value="UniProtKB-SubCell"/>
</dbReference>
<accession>A0A8H5CXD5</accession>
<keyword evidence="4 6" id="KW-1133">Transmembrane helix</keyword>
<feature type="transmembrane region" description="Helical" evidence="6">
    <location>
        <begin position="79"/>
        <end position="99"/>
    </location>
</feature>
<dbReference type="EMBL" id="JAACJO010000016">
    <property type="protein sequence ID" value="KAF5349700.1"/>
    <property type="molecule type" value="Genomic_DNA"/>
</dbReference>
<proteinExistence type="inferred from homology"/>
<keyword evidence="5 6" id="KW-0472">Membrane</keyword>
<reference evidence="7 8" key="1">
    <citation type="journal article" date="2020" name="ISME J.">
        <title>Uncovering the hidden diversity of litter-decomposition mechanisms in mushroom-forming fungi.</title>
        <authorList>
            <person name="Floudas D."/>
            <person name="Bentzer J."/>
            <person name="Ahren D."/>
            <person name="Johansson T."/>
            <person name="Persson P."/>
            <person name="Tunlid A."/>
        </authorList>
    </citation>
    <scope>NUCLEOTIDE SEQUENCE [LARGE SCALE GENOMIC DNA]</scope>
    <source>
        <strain evidence="7 8">CBS 146.42</strain>
    </source>
</reference>
<gene>
    <name evidence="7" type="ORF">D9756_008835</name>
</gene>
<evidence type="ECO:0000256" key="4">
    <source>
        <dbReference type="ARBA" id="ARBA00022989"/>
    </source>
</evidence>
<dbReference type="OrthoDB" id="3068660at2759"/>
<evidence type="ECO:0000256" key="5">
    <source>
        <dbReference type="ARBA" id="ARBA00023136"/>
    </source>
</evidence>
<comment type="subcellular location">
    <subcellularLocation>
        <location evidence="1">Membrane</location>
        <topology evidence="1">Multi-pass membrane protein</topology>
    </subcellularLocation>
</comment>
<evidence type="ECO:0000313" key="8">
    <source>
        <dbReference type="Proteomes" id="UP000559027"/>
    </source>
</evidence>
<organism evidence="7 8">
    <name type="scientific">Leucocoprinus leucothites</name>
    <dbReference type="NCBI Taxonomy" id="201217"/>
    <lineage>
        <taxon>Eukaryota</taxon>
        <taxon>Fungi</taxon>
        <taxon>Dikarya</taxon>
        <taxon>Basidiomycota</taxon>
        <taxon>Agaricomycotina</taxon>
        <taxon>Agaricomycetes</taxon>
        <taxon>Agaricomycetidae</taxon>
        <taxon>Agaricales</taxon>
        <taxon>Agaricineae</taxon>
        <taxon>Agaricaceae</taxon>
        <taxon>Leucocoprinus</taxon>
    </lineage>
</organism>
<evidence type="ECO:0000256" key="1">
    <source>
        <dbReference type="ARBA" id="ARBA00004141"/>
    </source>
</evidence>
<name>A0A8H5CXD5_9AGAR</name>
<evidence type="ECO:0000313" key="7">
    <source>
        <dbReference type="EMBL" id="KAF5349700.1"/>
    </source>
</evidence>
<keyword evidence="8" id="KW-1185">Reference proteome</keyword>
<comment type="similarity">
    <text evidence="2">Belongs to the IFI6/IFI27 family.</text>
</comment>
<dbReference type="Pfam" id="PF06140">
    <property type="entry name" value="Ifi-6-16"/>
    <property type="match status" value="1"/>
</dbReference>
<dbReference type="InterPro" id="IPR009311">
    <property type="entry name" value="IFI6/IFI27-like"/>
</dbReference>
<evidence type="ECO:0000256" key="6">
    <source>
        <dbReference type="SAM" id="Phobius"/>
    </source>
</evidence>
<dbReference type="AlphaFoldDB" id="A0A8H5CXD5"/>
<evidence type="ECO:0000256" key="3">
    <source>
        <dbReference type="ARBA" id="ARBA00022692"/>
    </source>
</evidence>
<dbReference type="Gene3D" id="6.10.110.10">
    <property type="match status" value="1"/>
</dbReference>
<comment type="caution">
    <text evidence="7">The sequence shown here is derived from an EMBL/GenBank/DDBJ whole genome shotgun (WGS) entry which is preliminary data.</text>
</comment>